<feature type="transmembrane region" description="Helical" evidence="7">
    <location>
        <begin position="304"/>
        <end position="330"/>
    </location>
</feature>
<comment type="similarity">
    <text evidence="2">Belongs to the multi antimicrobial extrusion (MATE) (TC 2.A.66.1) family.</text>
</comment>
<keyword evidence="9" id="KW-1185">Reference proteome</keyword>
<dbReference type="RefSeq" id="WP_116496683.1">
    <property type="nucleotide sequence ID" value="NZ_QENZ01000005.1"/>
</dbReference>
<keyword evidence="4 7" id="KW-0812">Transmembrane</keyword>
<evidence type="ECO:0000256" key="6">
    <source>
        <dbReference type="ARBA" id="ARBA00023136"/>
    </source>
</evidence>
<feature type="transmembrane region" description="Helical" evidence="7">
    <location>
        <begin position="165"/>
        <end position="184"/>
    </location>
</feature>
<feature type="transmembrane region" description="Helical" evidence="7">
    <location>
        <begin position="190"/>
        <end position="211"/>
    </location>
</feature>
<feature type="transmembrane region" description="Helical" evidence="7">
    <location>
        <begin position="132"/>
        <end position="153"/>
    </location>
</feature>
<feature type="transmembrane region" description="Helical" evidence="7">
    <location>
        <begin position="12"/>
        <end position="30"/>
    </location>
</feature>
<accession>A0A7L4UMQ8</accession>
<dbReference type="Pfam" id="PF01554">
    <property type="entry name" value="MatE"/>
    <property type="match status" value="2"/>
</dbReference>
<dbReference type="GO" id="GO:0042910">
    <property type="term" value="F:xenobiotic transmembrane transporter activity"/>
    <property type="evidence" value="ECO:0007669"/>
    <property type="project" value="InterPro"/>
</dbReference>
<dbReference type="EMBL" id="QENZ01000005">
    <property type="protein sequence ID" value="PVX49822.1"/>
    <property type="molecule type" value="Genomic_DNA"/>
</dbReference>
<feature type="transmembrane region" description="Helical" evidence="7">
    <location>
        <begin position="93"/>
        <end position="112"/>
    </location>
</feature>
<evidence type="ECO:0000313" key="9">
    <source>
        <dbReference type="Proteomes" id="UP000251835"/>
    </source>
</evidence>
<feature type="transmembrane region" description="Helical" evidence="7">
    <location>
        <begin position="42"/>
        <end position="64"/>
    </location>
</feature>
<comment type="caution">
    <text evidence="8">The sequence shown here is derived from an EMBL/GenBank/DDBJ whole genome shotgun (WGS) entry which is preliminary data.</text>
</comment>
<feature type="transmembrane region" description="Helical" evidence="7">
    <location>
        <begin position="350"/>
        <end position="368"/>
    </location>
</feature>
<evidence type="ECO:0000256" key="1">
    <source>
        <dbReference type="ARBA" id="ARBA00004141"/>
    </source>
</evidence>
<dbReference type="GO" id="GO:0005886">
    <property type="term" value="C:plasma membrane"/>
    <property type="evidence" value="ECO:0007669"/>
    <property type="project" value="TreeGrafter"/>
</dbReference>
<feature type="transmembrane region" description="Helical" evidence="7">
    <location>
        <begin position="408"/>
        <end position="427"/>
    </location>
</feature>
<keyword evidence="3" id="KW-0813">Transport</keyword>
<sequence>MTAKVSFKEINRLAIPAIFAGIVEPLISITDTAVAGRLPTDTVAALAGVGLVGAFLSTLIWIFAQTKSAISAYVSQAYGASKINGIRPLFSQIFWMNFVISILILSSTYFFAREIFKIYAAKGLVLDYCEEYYKIRAWGYPLTLLTFTIFGAFRGLQNTSWAMTISITGGLLNIVLDYIFALQLDMHVKGIAYASLVAQGVMFLLALFYLFTKTPFRLRLRLKLHPLMPQAIGMTLNLIARTASLNIALFLASRYATSYGAAYIDTQSILMQIWLLSAFILDGYSNAGNAISGRLLGAKDYKSLWLLSIDLSKSMVIVTLVLMAFYFGFYRSIGEWFAPNQTEIIELFEEVFWVVIIMQPINAIAFLFDGMYKGLGKAALLRNLLLTATFIGFVPTLLFFDYLDWKLYAIWTAFFVWMLIRAGGLVWDFRKRYKPQLVS</sequence>
<dbReference type="Proteomes" id="UP000251835">
    <property type="component" value="Unassembled WGS sequence"/>
</dbReference>
<evidence type="ECO:0000256" key="5">
    <source>
        <dbReference type="ARBA" id="ARBA00022989"/>
    </source>
</evidence>
<dbReference type="InterPro" id="IPR050222">
    <property type="entry name" value="MATE_MdtK"/>
</dbReference>
<dbReference type="NCBIfam" id="TIGR00797">
    <property type="entry name" value="matE"/>
    <property type="match status" value="1"/>
</dbReference>
<feature type="transmembrane region" description="Helical" evidence="7">
    <location>
        <begin position="273"/>
        <end position="292"/>
    </location>
</feature>
<dbReference type="PANTHER" id="PTHR43298:SF2">
    <property type="entry name" value="FMN_FAD EXPORTER YEEO-RELATED"/>
    <property type="match status" value="1"/>
</dbReference>
<keyword evidence="6 7" id="KW-0472">Membrane</keyword>
<dbReference type="InterPro" id="IPR002528">
    <property type="entry name" value="MATE_fam"/>
</dbReference>
<dbReference type="OrthoDB" id="9776324at2"/>
<dbReference type="AlphaFoldDB" id="A0A7L4UMQ8"/>
<organism evidence="8 9">
    <name type="scientific">Balneicella halophila</name>
    <dbReference type="NCBI Taxonomy" id="1537566"/>
    <lineage>
        <taxon>Bacteria</taxon>
        <taxon>Pseudomonadati</taxon>
        <taxon>Bacteroidota</taxon>
        <taxon>Bacteroidia</taxon>
        <taxon>Bacteroidales</taxon>
        <taxon>Balneicellaceae</taxon>
        <taxon>Balneicella</taxon>
    </lineage>
</organism>
<comment type="subcellular location">
    <subcellularLocation>
        <location evidence="1">Membrane</location>
        <topology evidence="1">Multi-pass membrane protein</topology>
    </subcellularLocation>
</comment>
<dbReference type="PANTHER" id="PTHR43298">
    <property type="entry name" value="MULTIDRUG RESISTANCE PROTEIN NORM-RELATED"/>
    <property type="match status" value="1"/>
</dbReference>
<gene>
    <name evidence="8" type="ORF">C7377_1456</name>
</gene>
<evidence type="ECO:0000256" key="3">
    <source>
        <dbReference type="ARBA" id="ARBA00022448"/>
    </source>
</evidence>
<dbReference type="CDD" id="cd13136">
    <property type="entry name" value="MATE_DinF_like"/>
    <property type="match status" value="1"/>
</dbReference>
<feature type="transmembrane region" description="Helical" evidence="7">
    <location>
        <begin position="231"/>
        <end position="253"/>
    </location>
</feature>
<protein>
    <submittedName>
        <fullName evidence="8">Putative MATE family efflux protein</fullName>
    </submittedName>
</protein>
<evidence type="ECO:0000256" key="7">
    <source>
        <dbReference type="SAM" id="Phobius"/>
    </source>
</evidence>
<dbReference type="InterPro" id="IPR044644">
    <property type="entry name" value="DinF-like"/>
</dbReference>
<proteinExistence type="inferred from homology"/>
<evidence type="ECO:0000256" key="2">
    <source>
        <dbReference type="ARBA" id="ARBA00010199"/>
    </source>
</evidence>
<keyword evidence="5 7" id="KW-1133">Transmembrane helix</keyword>
<reference evidence="8 9" key="1">
    <citation type="submission" date="2018-05" db="EMBL/GenBank/DDBJ databases">
        <title>Genomic Encyclopedia of Type Strains, Phase IV (KMG-IV): sequencing the most valuable type-strain genomes for metagenomic binning, comparative biology and taxonomic classification.</title>
        <authorList>
            <person name="Goeker M."/>
        </authorList>
    </citation>
    <scope>NUCLEOTIDE SEQUENCE [LARGE SCALE GENOMIC DNA]</scope>
    <source>
        <strain evidence="8 9">DSM 28579</strain>
    </source>
</reference>
<name>A0A7L4UMQ8_BALHA</name>
<feature type="transmembrane region" description="Helical" evidence="7">
    <location>
        <begin position="380"/>
        <end position="402"/>
    </location>
</feature>
<dbReference type="GO" id="GO:0015297">
    <property type="term" value="F:antiporter activity"/>
    <property type="evidence" value="ECO:0007669"/>
    <property type="project" value="InterPro"/>
</dbReference>
<evidence type="ECO:0000313" key="8">
    <source>
        <dbReference type="EMBL" id="PVX49822.1"/>
    </source>
</evidence>
<evidence type="ECO:0000256" key="4">
    <source>
        <dbReference type="ARBA" id="ARBA00022692"/>
    </source>
</evidence>